<organism evidence="1">
    <name type="scientific">marine sediment metagenome</name>
    <dbReference type="NCBI Taxonomy" id="412755"/>
    <lineage>
        <taxon>unclassified sequences</taxon>
        <taxon>metagenomes</taxon>
        <taxon>ecological metagenomes</taxon>
    </lineage>
</organism>
<comment type="caution">
    <text evidence="1">The sequence shown here is derived from an EMBL/GenBank/DDBJ whole genome shotgun (WGS) entry which is preliminary data.</text>
</comment>
<feature type="non-terminal residue" evidence="1">
    <location>
        <position position="1"/>
    </location>
</feature>
<proteinExistence type="predicted"/>
<dbReference type="InterPro" id="IPR026349">
    <property type="entry name" value="CHP04255"/>
</dbReference>
<sequence>LIDIQVTLPVNFEVNKLSSLRDEISDKYPQEQALREIKGGLKFEDGKASAPEVTDTLLGFRYDSQDKKQIVQFRKNGFTFSRIKPYETWEDLKAEGLLLWGKYKNLTNPNILRVALRYINKINISNSNSDLSYYVNNPPQVPQDLPQDISGYLSRVTITKPSIGATAIITQAVDPSSTELGPLILDIDVYKVSSNIFKEADAISLLDELRNFKNDIFFGIITDNMVEVYK</sequence>
<dbReference type="NCBIfam" id="TIGR04255">
    <property type="entry name" value="sporadTIGR04255"/>
    <property type="match status" value="1"/>
</dbReference>
<evidence type="ECO:0008006" key="2">
    <source>
        <dbReference type="Google" id="ProtNLM"/>
    </source>
</evidence>
<accession>A0A0F9C4M0</accession>
<name>A0A0F9C4M0_9ZZZZ</name>
<reference evidence="1" key="1">
    <citation type="journal article" date="2015" name="Nature">
        <title>Complex archaea that bridge the gap between prokaryotes and eukaryotes.</title>
        <authorList>
            <person name="Spang A."/>
            <person name="Saw J.H."/>
            <person name="Jorgensen S.L."/>
            <person name="Zaremba-Niedzwiedzka K."/>
            <person name="Martijn J."/>
            <person name="Lind A.E."/>
            <person name="van Eijk R."/>
            <person name="Schleper C."/>
            <person name="Guy L."/>
            <person name="Ettema T.J."/>
        </authorList>
    </citation>
    <scope>NUCLEOTIDE SEQUENCE</scope>
</reference>
<gene>
    <name evidence="1" type="ORF">LCGC14_2368500</name>
</gene>
<protein>
    <recommendedName>
        <fullName evidence="2">TIGR04255 family protein</fullName>
    </recommendedName>
</protein>
<dbReference type="AlphaFoldDB" id="A0A0F9C4M0"/>
<evidence type="ECO:0000313" key="1">
    <source>
        <dbReference type="EMBL" id="KKL30638.1"/>
    </source>
</evidence>
<dbReference type="EMBL" id="LAZR01034864">
    <property type="protein sequence ID" value="KKL30638.1"/>
    <property type="molecule type" value="Genomic_DNA"/>
</dbReference>